<comment type="catalytic activity">
    <reaction evidence="4">
        <text>uridine(38/39/40) in tRNA = pseudouridine(38/39/40) in tRNA</text>
        <dbReference type="Rhea" id="RHEA:22376"/>
        <dbReference type="Rhea" id="RHEA-COMP:10085"/>
        <dbReference type="Rhea" id="RHEA-COMP:10087"/>
        <dbReference type="ChEBI" id="CHEBI:65314"/>
        <dbReference type="ChEBI" id="CHEBI:65315"/>
        <dbReference type="EC" id="5.4.99.12"/>
    </reaction>
</comment>
<dbReference type="InterPro" id="IPR020095">
    <property type="entry name" value="PsdUridine_synth_TruA_C"/>
</dbReference>
<sequence length="436" mass="48665">MTMLVEKIALLIAICVLTADVSCGFVLDPSMHQSTSLASTLEGDDVGGDGTIIWQMKRDKCDEWLDRVLIERSSDAPTIFSVASSVVEGYMSNANTSSPLLRRVPYCHDDFGVSTTQQSGDEQFEPLFGIYSNENDIGLVSPTRFSKKNRKRTNLKLAIAYRGQGFCGWEDQRHELYRNRSNSNNNSSSTNNADQPLPSVQGTLADILGPVIGNSPTNTKPIEIKVAGRTDRGVSAIGQVCRVRTWNEIPNVEAYVQELVNREAVDNDLGLRITNVEQVGPDFHPSFGASSRSYVYLIDLDLEDDTDDEETPGITRDLVPRLDRMLRELEGKELDYFALSHGKVKTQTTFSTLYHSKVSIVEYIGGDEHKRQALCFELVGNRFLRRMVRLLVGTALREAYRGGEDDSLKLIILSKDRRERSRAAPPDGLMFVRAET</sequence>
<organism evidence="8 9">
    <name type="scientific">Skeletonema marinoi</name>
    <dbReference type="NCBI Taxonomy" id="267567"/>
    <lineage>
        <taxon>Eukaryota</taxon>
        <taxon>Sar</taxon>
        <taxon>Stramenopiles</taxon>
        <taxon>Ochrophyta</taxon>
        <taxon>Bacillariophyta</taxon>
        <taxon>Coscinodiscophyceae</taxon>
        <taxon>Thalassiosirophycidae</taxon>
        <taxon>Thalassiosirales</taxon>
        <taxon>Skeletonemataceae</taxon>
        <taxon>Skeletonema</taxon>
        <taxon>Skeletonema marinoi-dohrnii complex</taxon>
    </lineage>
</organism>
<feature type="region of interest" description="Disordered" evidence="5">
    <location>
        <begin position="179"/>
        <end position="200"/>
    </location>
</feature>
<gene>
    <name evidence="8" type="ORF">QTG54_001324</name>
</gene>
<proteinExistence type="inferred from homology"/>
<reference evidence="8" key="1">
    <citation type="submission" date="2023-06" db="EMBL/GenBank/DDBJ databases">
        <title>Survivors Of The Sea: Transcriptome response of Skeletonema marinoi to long-term dormancy.</title>
        <authorList>
            <person name="Pinder M.I.M."/>
            <person name="Kourtchenko O."/>
            <person name="Robertson E.K."/>
            <person name="Larsson T."/>
            <person name="Maumus F."/>
            <person name="Osuna-Cruz C.M."/>
            <person name="Vancaester E."/>
            <person name="Stenow R."/>
            <person name="Vandepoele K."/>
            <person name="Ploug H."/>
            <person name="Bruchert V."/>
            <person name="Godhe A."/>
            <person name="Topel M."/>
        </authorList>
    </citation>
    <scope>NUCLEOTIDE SEQUENCE</scope>
    <source>
        <strain evidence="8">R05AC</strain>
    </source>
</reference>
<dbReference type="PANTHER" id="PTHR11142:SF10">
    <property type="entry name" value="TRNA PSEUDOURIDINE SYNTHASE"/>
    <property type="match status" value="1"/>
</dbReference>
<dbReference type="EMBL" id="JATAAI010000002">
    <property type="protein sequence ID" value="KAK1747361.1"/>
    <property type="molecule type" value="Genomic_DNA"/>
</dbReference>
<protein>
    <recommendedName>
        <fullName evidence="4">tRNA pseudouridine synthase</fullName>
        <ecNumber evidence="4">5.4.99.12</ecNumber>
    </recommendedName>
</protein>
<feature type="compositionally biased region" description="Low complexity" evidence="5">
    <location>
        <begin position="179"/>
        <end position="192"/>
    </location>
</feature>
<comment type="similarity">
    <text evidence="1 4">Belongs to the tRNA pseudouridine synthase TruA family.</text>
</comment>
<keyword evidence="3 4" id="KW-0413">Isomerase</keyword>
<dbReference type="AlphaFoldDB" id="A0AAD8YLL1"/>
<dbReference type="InterPro" id="IPR020097">
    <property type="entry name" value="PsdUridine_synth_TruA_a/b_dom"/>
</dbReference>
<evidence type="ECO:0000256" key="6">
    <source>
        <dbReference type="SAM" id="SignalP"/>
    </source>
</evidence>
<dbReference type="Gene3D" id="3.30.70.580">
    <property type="entry name" value="Pseudouridine synthase I, catalytic domain, N-terminal subdomain"/>
    <property type="match status" value="1"/>
</dbReference>
<feature type="chain" id="PRO_5042016071" description="tRNA pseudouridine synthase" evidence="6">
    <location>
        <begin position="25"/>
        <end position="436"/>
    </location>
</feature>
<evidence type="ECO:0000313" key="9">
    <source>
        <dbReference type="Proteomes" id="UP001224775"/>
    </source>
</evidence>
<evidence type="ECO:0000259" key="7">
    <source>
        <dbReference type="Pfam" id="PF01416"/>
    </source>
</evidence>
<dbReference type="SUPFAM" id="SSF55120">
    <property type="entry name" value="Pseudouridine synthase"/>
    <property type="match status" value="1"/>
</dbReference>
<dbReference type="InterPro" id="IPR020094">
    <property type="entry name" value="TruA/RsuA/RluB/E/F_N"/>
</dbReference>
<evidence type="ECO:0000256" key="2">
    <source>
        <dbReference type="ARBA" id="ARBA00022694"/>
    </source>
</evidence>
<name>A0AAD8YLL1_9STRA</name>
<dbReference type="InterPro" id="IPR020103">
    <property type="entry name" value="PsdUridine_synth_cat_dom_sf"/>
</dbReference>
<dbReference type="EC" id="5.4.99.12" evidence="4"/>
<keyword evidence="2 4" id="KW-0819">tRNA processing</keyword>
<evidence type="ECO:0000256" key="5">
    <source>
        <dbReference type="SAM" id="MobiDB-lite"/>
    </source>
</evidence>
<keyword evidence="6" id="KW-0732">Signal</keyword>
<evidence type="ECO:0000256" key="3">
    <source>
        <dbReference type="ARBA" id="ARBA00023235"/>
    </source>
</evidence>
<dbReference type="GO" id="GO:0160147">
    <property type="term" value="F:tRNA pseudouridine(38-40) synthase activity"/>
    <property type="evidence" value="ECO:0007669"/>
    <property type="project" value="UniProtKB-EC"/>
</dbReference>
<dbReference type="PANTHER" id="PTHR11142">
    <property type="entry name" value="PSEUDOURIDYLATE SYNTHASE"/>
    <property type="match status" value="1"/>
</dbReference>
<dbReference type="GO" id="GO:0003723">
    <property type="term" value="F:RNA binding"/>
    <property type="evidence" value="ECO:0007669"/>
    <property type="project" value="InterPro"/>
</dbReference>
<feature type="domain" description="Pseudouridine synthase I TruA alpha/beta" evidence="7">
    <location>
        <begin position="328"/>
        <end position="434"/>
    </location>
</feature>
<dbReference type="Proteomes" id="UP001224775">
    <property type="component" value="Unassembled WGS sequence"/>
</dbReference>
<dbReference type="InterPro" id="IPR001406">
    <property type="entry name" value="PsdUridine_synth_TruA"/>
</dbReference>
<keyword evidence="9" id="KW-1185">Reference proteome</keyword>
<evidence type="ECO:0000256" key="1">
    <source>
        <dbReference type="ARBA" id="ARBA00009375"/>
    </source>
</evidence>
<dbReference type="Gene3D" id="3.30.70.660">
    <property type="entry name" value="Pseudouridine synthase I, catalytic domain, C-terminal subdomain"/>
    <property type="match status" value="1"/>
</dbReference>
<evidence type="ECO:0000313" key="8">
    <source>
        <dbReference type="EMBL" id="KAK1747361.1"/>
    </source>
</evidence>
<accession>A0AAD8YLL1</accession>
<comment type="caution">
    <text evidence="8">The sequence shown here is derived from an EMBL/GenBank/DDBJ whole genome shotgun (WGS) entry which is preliminary data.</text>
</comment>
<feature type="signal peptide" evidence="6">
    <location>
        <begin position="1"/>
        <end position="24"/>
    </location>
</feature>
<evidence type="ECO:0000256" key="4">
    <source>
        <dbReference type="RuleBase" id="RU003792"/>
    </source>
</evidence>
<dbReference type="Pfam" id="PF01416">
    <property type="entry name" value="PseudoU_synth_1"/>
    <property type="match status" value="1"/>
</dbReference>
<dbReference type="GO" id="GO:0031119">
    <property type="term" value="P:tRNA pseudouridine synthesis"/>
    <property type="evidence" value="ECO:0007669"/>
    <property type="project" value="TreeGrafter"/>
</dbReference>